<keyword evidence="6 7" id="KW-0472">Membrane</keyword>
<name>A0A151Z2P4_TIELA</name>
<feature type="transmembrane region" description="Helical" evidence="7">
    <location>
        <begin position="415"/>
        <end position="434"/>
    </location>
</feature>
<evidence type="ECO:0000313" key="8">
    <source>
        <dbReference type="EMBL" id="KYQ88218.1"/>
    </source>
</evidence>
<accession>A0A151Z2P4</accession>
<comment type="similarity">
    <text evidence="2 7">Belongs to the nonaspanin (TM9SF) (TC 9.A.2) family.</text>
</comment>
<feature type="chain" id="PRO_5007359194" description="Transmembrane 9 superfamily member" evidence="7">
    <location>
        <begin position="29"/>
        <end position="621"/>
    </location>
</feature>
<dbReference type="FunCoup" id="A0A151Z2P4">
    <property type="interactions" value="313"/>
</dbReference>
<comment type="caution">
    <text evidence="8">The sequence shown here is derived from an EMBL/GenBank/DDBJ whole genome shotgun (WGS) entry which is preliminary data.</text>
</comment>
<organism evidence="8 9">
    <name type="scientific">Tieghemostelium lacteum</name>
    <name type="common">Slime mold</name>
    <name type="synonym">Dictyostelium lacteum</name>
    <dbReference type="NCBI Taxonomy" id="361077"/>
    <lineage>
        <taxon>Eukaryota</taxon>
        <taxon>Amoebozoa</taxon>
        <taxon>Evosea</taxon>
        <taxon>Eumycetozoa</taxon>
        <taxon>Dictyostelia</taxon>
        <taxon>Dictyosteliales</taxon>
        <taxon>Raperosteliaceae</taxon>
        <taxon>Tieghemostelium</taxon>
    </lineage>
</organism>
<dbReference type="PANTHER" id="PTHR10766">
    <property type="entry name" value="TRANSMEMBRANE 9 SUPERFAMILY PROTEIN"/>
    <property type="match status" value="1"/>
</dbReference>
<evidence type="ECO:0000256" key="7">
    <source>
        <dbReference type="RuleBase" id="RU363079"/>
    </source>
</evidence>
<protein>
    <recommendedName>
        <fullName evidence="7">Transmembrane 9 superfamily member</fullName>
    </recommendedName>
</protein>
<dbReference type="OrthoDB" id="1666796at2759"/>
<dbReference type="PANTHER" id="PTHR10766:SF174">
    <property type="entry name" value="TRANSMEMBRANE 9 SUPERFAMILY MEMBER"/>
    <property type="match status" value="1"/>
</dbReference>
<feature type="transmembrane region" description="Helical" evidence="7">
    <location>
        <begin position="551"/>
        <end position="571"/>
    </location>
</feature>
<dbReference type="Proteomes" id="UP000076078">
    <property type="component" value="Unassembled WGS sequence"/>
</dbReference>
<dbReference type="InParanoid" id="A0A151Z2P4"/>
<evidence type="ECO:0000256" key="6">
    <source>
        <dbReference type="ARBA" id="ARBA00023136"/>
    </source>
</evidence>
<evidence type="ECO:0000256" key="1">
    <source>
        <dbReference type="ARBA" id="ARBA00004141"/>
    </source>
</evidence>
<feature type="transmembrane region" description="Helical" evidence="7">
    <location>
        <begin position="477"/>
        <end position="495"/>
    </location>
</feature>
<dbReference type="GO" id="GO:0016020">
    <property type="term" value="C:membrane"/>
    <property type="evidence" value="ECO:0007669"/>
    <property type="project" value="UniProtKB-SubCell"/>
</dbReference>
<feature type="transmembrane region" description="Helical" evidence="7">
    <location>
        <begin position="334"/>
        <end position="364"/>
    </location>
</feature>
<feature type="transmembrane region" description="Helical" evidence="7">
    <location>
        <begin position="226"/>
        <end position="245"/>
    </location>
</feature>
<evidence type="ECO:0000256" key="3">
    <source>
        <dbReference type="ARBA" id="ARBA00022692"/>
    </source>
</evidence>
<dbReference type="InterPro" id="IPR004240">
    <property type="entry name" value="EMP70"/>
</dbReference>
<evidence type="ECO:0000313" key="9">
    <source>
        <dbReference type="Proteomes" id="UP000076078"/>
    </source>
</evidence>
<gene>
    <name evidence="8" type="ORF">DLAC_10902</name>
</gene>
<dbReference type="Pfam" id="PF02990">
    <property type="entry name" value="EMP70"/>
    <property type="match status" value="1"/>
</dbReference>
<reference evidence="8 9" key="1">
    <citation type="submission" date="2015-12" db="EMBL/GenBank/DDBJ databases">
        <title>Dictyostelia acquired genes for synthesis and detection of signals that induce cell-type specialization by lateral gene transfer from prokaryotes.</title>
        <authorList>
            <person name="Gloeckner G."/>
            <person name="Schaap P."/>
        </authorList>
    </citation>
    <scope>NUCLEOTIDE SEQUENCE [LARGE SCALE GENOMIC DNA]</scope>
    <source>
        <strain evidence="8 9">TK</strain>
    </source>
</reference>
<dbReference type="OMA" id="ITIVINY"/>
<keyword evidence="5 7" id="KW-1133">Transmembrane helix</keyword>
<keyword evidence="4 7" id="KW-0732">Signal</keyword>
<evidence type="ECO:0000256" key="2">
    <source>
        <dbReference type="ARBA" id="ARBA00005227"/>
    </source>
</evidence>
<keyword evidence="3 7" id="KW-0812">Transmembrane</keyword>
<keyword evidence="9" id="KW-1185">Reference proteome</keyword>
<evidence type="ECO:0000256" key="4">
    <source>
        <dbReference type="ARBA" id="ARBA00022729"/>
    </source>
</evidence>
<comment type="subcellular location">
    <subcellularLocation>
        <location evidence="1">Membrane</location>
        <topology evidence="1">Multi-pass membrane protein</topology>
    </subcellularLocation>
</comment>
<dbReference type="EMBL" id="LODT01000051">
    <property type="protein sequence ID" value="KYQ88218.1"/>
    <property type="molecule type" value="Genomic_DNA"/>
</dbReference>
<feature type="transmembrane region" description="Helical" evidence="7">
    <location>
        <begin position="376"/>
        <end position="395"/>
    </location>
</feature>
<dbReference type="GO" id="GO:0072657">
    <property type="term" value="P:protein localization to membrane"/>
    <property type="evidence" value="ECO:0007669"/>
    <property type="project" value="TreeGrafter"/>
</dbReference>
<feature type="transmembrane region" description="Helical" evidence="7">
    <location>
        <begin position="507"/>
        <end position="530"/>
    </location>
</feature>
<feature type="transmembrane region" description="Helical" evidence="7">
    <location>
        <begin position="583"/>
        <end position="611"/>
    </location>
</feature>
<sequence length="621" mass="72636">MCTNLTCNQYRFKVILLLLLLILKNVKSDDENHEYQFGEEVTLYYNYLSSATNPHLAYSFHMLPWCLKQDVDSNDSLFKSPFVFSKHLLGNQLVDSKIPILFGKSFSSQKICQSIFDDVDSYPILISSIRDSFIYHIEIDKLRLFSKIGEYNETDTYIYTHQTLIFLHNHNRIVQVQLVTDGLEPLQFGKEMTFSYSVEWHQTLEEFKFRDYRDTLHLPSHSITTMVVNSILILVVLLSFLIIIYSSSTSSVSRGLSSPSNRDLEMNINSIQNSTCMIIGSSPDDIIDIYLVICRIKYLEIFLALVGLSIQVTLLVLVIYISNLLIPYNPSKEVILGIVLFSYPFSSFFGSTIITVFCHYLSSYIHHKPRFFLKSWLYYTFSIPLIMIITYGFLVQSTPNPQYLKFISLQNMIRLIFYFVFISAPSSLFGVYYCHRRLTSTAIYINNNSQFQNQTINNNSNIHNNNNENEEWYQSKYISILSCGVFPFCYIFLHQEWLITCLFKYKYFKFTLFHSFEFIGFLVVLALSNLTVCNSMIKSYQDYFKWPWRSILSSLSIIIYLEFYSIFYLVVKSQITAYLPVLYYLVFTLMLNIIVGLISLSFGFITSIYYIKKFNINLKSE</sequence>
<proteinExistence type="inferred from homology"/>
<feature type="signal peptide" evidence="7">
    <location>
        <begin position="1"/>
        <end position="28"/>
    </location>
</feature>
<feature type="transmembrane region" description="Helical" evidence="7">
    <location>
        <begin position="301"/>
        <end position="322"/>
    </location>
</feature>
<evidence type="ECO:0000256" key="5">
    <source>
        <dbReference type="ARBA" id="ARBA00022989"/>
    </source>
</evidence>
<dbReference type="AlphaFoldDB" id="A0A151Z2P4"/>